<dbReference type="GeneID" id="63935183"/>
<dbReference type="RefSeq" id="WP_115312552.1">
    <property type="nucleotide sequence ID" value="NZ_CP066042.1"/>
</dbReference>
<feature type="region of interest" description="Disordered" evidence="3">
    <location>
        <begin position="275"/>
        <end position="333"/>
    </location>
</feature>
<gene>
    <name evidence="6" type="ORF">NCTC11807_00307</name>
</gene>
<feature type="compositionally biased region" description="Basic and acidic residues" evidence="3">
    <location>
        <begin position="247"/>
        <end position="257"/>
    </location>
</feature>
<keyword evidence="7" id="KW-1185">Reference proteome</keyword>
<feature type="signal peptide" evidence="4">
    <location>
        <begin position="1"/>
        <end position="27"/>
    </location>
</feature>
<evidence type="ECO:0000259" key="5">
    <source>
        <dbReference type="PROSITE" id="PS50911"/>
    </source>
</evidence>
<dbReference type="Pfam" id="PF05257">
    <property type="entry name" value="CHAP"/>
    <property type="match status" value="1"/>
</dbReference>
<comment type="similarity">
    <text evidence="1">In the N-terminal section; belongs to the N-acetylmuramoyl-L-alanine amidase 2 family.</text>
</comment>
<feature type="compositionally biased region" description="Polar residues" evidence="3">
    <location>
        <begin position="188"/>
        <end position="198"/>
    </location>
</feature>
<keyword evidence="2" id="KW-0378">Hydrolase</keyword>
<dbReference type="Pfam" id="PF01832">
    <property type="entry name" value="Glucosaminidase"/>
    <property type="match status" value="1"/>
</dbReference>
<dbReference type="InterPro" id="IPR002901">
    <property type="entry name" value="MGlyc_endo_b_GlcNAc-like_dom"/>
</dbReference>
<feature type="compositionally biased region" description="Basic and acidic residues" evidence="3">
    <location>
        <begin position="56"/>
        <end position="84"/>
    </location>
</feature>
<dbReference type="Gene3D" id="1.10.530.10">
    <property type="match status" value="1"/>
</dbReference>
<organism evidence="6 7">
    <name type="scientific">Staphylococcus saccharolyticus</name>
    <dbReference type="NCBI Taxonomy" id="33028"/>
    <lineage>
        <taxon>Bacteria</taxon>
        <taxon>Bacillati</taxon>
        <taxon>Bacillota</taxon>
        <taxon>Bacilli</taxon>
        <taxon>Bacillales</taxon>
        <taxon>Staphylococcaceae</taxon>
        <taxon>Staphylococcus</taxon>
    </lineage>
</organism>
<dbReference type="GO" id="GO:0004040">
    <property type="term" value="F:amidase activity"/>
    <property type="evidence" value="ECO:0007669"/>
    <property type="project" value="InterPro"/>
</dbReference>
<dbReference type="AlphaFoldDB" id="A0A380GZN1"/>
<feature type="region of interest" description="Disordered" evidence="3">
    <location>
        <begin position="24"/>
        <end position="104"/>
    </location>
</feature>
<dbReference type="EMBL" id="UHDZ01000001">
    <property type="protein sequence ID" value="SUM67775.1"/>
    <property type="molecule type" value="Genomic_DNA"/>
</dbReference>
<evidence type="ECO:0000313" key="7">
    <source>
        <dbReference type="Proteomes" id="UP000255425"/>
    </source>
</evidence>
<feature type="compositionally biased region" description="Basic and acidic residues" evidence="3">
    <location>
        <begin position="26"/>
        <end position="46"/>
    </location>
</feature>
<feature type="region of interest" description="Disordered" evidence="3">
    <location>
        <begin position="157"/>
        <end position="259"/>
    </location>
</feature>
<feature type="chain" id="PRO_5016640885" evidence="4">
    <location>
        <begin position="28"/>
        <end position="660"/>
    </location>
</feature>
<feature type="domain" description="Peptidase C51" evidence="5">
    <location>
        <begin position="529"/>
        <end position="658"/>
    </location>
</feature>
<name>A0A380GZN1_9STAP</name>
<evidence type="ECO:0000256" key="2">
    <source>
        <dbReference type="ARBA" id="ARBA00022801"/>
    </source>
</evidence>
<evidence type="ECO:0000313" key="6">
    <source>
        <dbReference type="EMBL" id="SUM67775.1"/>
    </source>
</evidence>
<evidence type="ECO:0000256" key="1">
    <source>
        <dbReference type="ARBA" id="ARBA00006088"/>
    </source>
</evidence>
<dbReference type="Proteomes" id="UP000255425">
    <property type="component" value="Unassembled WGS sequence"/>
</dbReference>
<dbReference type="SMART" id="SM00047">
    <property type="entry name" value="LYZ2"/>
    <property type="match status" value="1"/>
</dbReference>
<dbReference type="InterPro" id="IPR007921">
    <property type="entry name" value="CHAP_dom"/>
</dbReference>
<feature type="compositionally biased region" description="Basic and acidic residues" evidence="3">
    <location>
        <begin position="220"/>
        <end position="234"/>
    </location>
</feature>
<feature type="compositionally biased region" description="Polar residues" evidence="3">
    <location>
        <begin position="318"/>
        <end position="333"/>
    </location>
</feature>
<dbReference type="PROSITE" id="PS50911">
    <property type="entry name" value="CHAP"/>
    <property type="match status" value="1"/>
</dbReference>
<dbReference type="InterPro" id="IPR051056">
    <property type="entry name" value="Glycosyl_Hydrolase_73"/>
</dbReference>
<feature type="compositionally biased region" description="Polar residues" evidence="3">
    <location>
        <begin position="85"/>
        <end position="104"/>
    </location>
</feature>
<sequence>MMKNKILVYLLSTALITPTFVTQTAHADDSSHKNKNQDKVERHQTQTKDSAQSLKSHSDKEDNKQSNDNHDKKDSDKTSSHSSKENGTNSKNQTTTDVTDQNYKAKNNNLVNHIYNSFNRNQTNLSKYWKSDKYDDSFSLTSLIQNLFNFDSDISDYEQSQDQDKNTTNPNNSSQQSSQSNKEEQPSTSQQDHASQHVSIDNSSDDQQTSDGDDANISDKLGELNKDDSNKENTSKQQSSTTNQPNDNHKQPSDKKYSSVTDSALDSILDEYSEDAKKTQKDYHHKSSTNDAKSKTQYKNQKNPQLPSLDELKHKSKPVQSFENDVKQSNTRSTSLFQQLPQIDNGEVSSDSFNVVDSKDTRDFIKSIAKDAHKIGKEQDIYASVMMAQAILESDSGKSALAQSPNYNLFGVKGAYNGQSVTFNTLEADSGNNMFNIQASFRKYPSTKESLEDYADLIKHGIDGNLSIYKPTWKSETLTYKDATSHLSYSYATDPNYAKKLNSIIKHYHLTAFDKKKMPNLKKYNQSIGTDASGSDFKPFVESTSTSPYPHGQCTWYVYNRMNQYDSSISGDLGDAHNWNNRAESKGYKVTHSPKNHTVVVFEAGQLGADMQYGHVAFVEKVNDDGSIVISESNVKGLGVISYRTIDADDASDLDYIQGK</sequence>
<dbReference type="Gene3D" id="3.90.1720.10">
    <property type="entry name" value="endopeptidase domain like (from Nostoc punctiforme)"/>
    <property type="match status" value="1"/>
</dbReference>
<dbReference type="Gene3D" id="4.10.80.30">
    <property type="entry name" value="DNA polymerase, domain 6"/>
    <property type="match status" value="1"/>
</dbReference>
<accession>A0A380GZN1</accession>
<feature type="compositionally biased region" description="Low complexity" evidence="3">
    <location>
        <begin position="166"/>
        <end position="180"/>
    </location>
</feature>
<proteinExistence type="inferred from homology"/>
<reference evidence="6 7" key="1">
    <citation type="submission" date="2018-06" db="EMBL/GenBank/DDBJ databases">
        <authorList>
            <consortium name="Pathogen Informatics"/>
            <person name="Doyle S."/>
        </authorList>
    </citation>
    <scope>NUCLEOTIDE SEQUENCE [LARGE SCALE GENOMIC DNA]</scope>
    <source>
        <strain evidence="6 7">NCTC11807</strain>
    </source>
</reference>
<evidence type="ECO:0000256" key="3">
    <source>
        <dbReference type="SAM" id="MobiDB-lite"/>
    </source>
</evidence>
<protein>
    <submittedName>
        <fullName evidence="6">N-acetylmuramoyl-L-alanine amidase</fullName>
    </submittedName>
</protein>
<dbReference type="SUPFAM" id="SSF54001">
    <property type="entry name" value="Cysteine proteinases"/>
    <property type="match status" value="1"/>
</dbReference>
<keyword evidence="4" id="KW-0732">Signal</keyword>
<dbReference type="PANTHER" id="PTHR33308">
    <property type="entry name" value="PEPTIDOGLYCAN HYDROLASE FLGJ"/>
    <property type="match status" value="1"/>
</dbReference>
<evidence type="ECO:0000256" key="4">
    <source>
        <dbReference type="SAM" id="SignalP"/>
    </source>
</evidence>
<feature type="compositionally biased region" description="Polar residues" evidence="3">
    <location>
        <begin position="289"/>
        <end position="306"/>
    </location>
</feature>
<feature type="compositionally biased region" description="Low complexity" evidence="3">
    <location>
        <begin position="199"/>
        <end position="210"/>
    </location>
</feature>
<feature type="compositionally biased region" description="Polar residues" evidence="3">
    <location>
        <begin position="235"/>
        <end position="246"/>
    </location>
</feature>
<dbReference type="NCBIfam" id="NF006360">
    <property type="entry name" value="PRK08581.1-2"/>
    <property type="match status" value="1"/>
</dbReference>
<dbReference type="InterPro" id="IPR038765">
    <property type="entry name" value="Papain-like_cys_pep_sf"/>
</dbReference>
<dbReference type="PRINTS" id="PR01002">
    <property type="entry name" value="FLGFLGJ"/>
</dbReference>
<dbReference type="PANTHER" id="PTHR33308:SF9">
    <property type="entry name" value="PEPTIDOGLYCAN HYDROLASE FLGJ"/>
    <property type="match status" value="1"/>
</dbReference>